<reference evidence="4 5" key="1">
    <citation type="submission" date="2019-11" db="EMBL/GenBank/DDBJ databases">
        <authorList>
            <person name="Holert J."/>
        </authorList>
    </citation>
    <scope>NUCLEOTIDE SEQUENCE [LARGE SCALE GENOMIC DNA]</scope>
    <source>
        <strain evidence="2">BC3_2A</strain>
        <strain evidence="3">SB11_1A</strain>
    </source>
</reference>
<dbReference type="GO" id="GO:0009882">
    <property type="term" value="F:blue light photoreceptor activity"/>
    <property type="evidence" value="ECO:0007669"/>
    <property type="project" value="InterPro"/>
</dbReference>
<dbReference type="InterPro" id="IPR036046">
    <property type="entry name" value="Acylphosphatase-like_dom_sf"/>
</dbReference>
<evidence type="ECO:0000313" key="4">
    <source>
        <dbReference type="Proteomes" id="UP000435877"/>
    </source>
</evidence>
<dbReference type="InterPro" id="IPR007024">
    <property type="entry name" value="BLUF_domain"/>
</dbReference>
<dbReference type="EMBL" id="CACSIK010000001">
    <property type="protein sequence ID" value="CAA0085696.1"/>
    <property type="molecule type" value="Genomic_DNA"/>
</dbReference>
<dbReference type="OrthoDB" id="557705at2"/>
<dbReference type="GO" id="GO:0071949">
    <property type="term" value="F:FAD binding"/>
    <property type="evidence" value="ECO:0007669"/>
    <property type="project" value="InterPro"/>
</dbReference>
<dbReference type="SMART" id="SM01034">
    <property type="entry name" value="BLUF"/>
    <property type="match status" value="1"/>
</dbReference>
<dbReference type="AlphaFoldDB" id="A0A5S9N6Y8"/>
<evidence type="ECO:0000313" key="5">
    <source>
        <dbReference type="Proteomes" id="UP000439591"/>
    </source>
</evidence>
<dbReference type="EMBL" id="CACSIM010000001">
    <property type="protein sequence ID" value="CAA0080406.1"/>
    <property type="molecule type" value="Genomic_DNA"/>
</dbReference>
<name>A0A5S9N6Y8_9GAMM</name>
<evidence type="ECO:0000259" key="1">
    <source>
        <dbReference type="PROSITE" id="PS50925"/>
    </source>
</evidence>
<dbReference type="Proteomes" id="UP000439591">
    <property type="component" value="Unassembled WGS sequence"/>
</dbReference>
<dbReference type="Pfam" id="PF04940">
    <property type="entry name" value="BLUF"/>
    <property type="match status" value="1"/>
</dbReference>
<evidence type="ECO:0000313" key="3">
    <source>
        <dbReference type="EMBL" id="CAA0085696.1"/>
    </source>
</evidence>
<evidence type="ECO:0000313" key="2">
    <source>
        <dbReference type="EMBL" id="CAA0080406.1"/>
    </source>
</evidence>
<dbReference type="SUPFAM" id="SSF54975">
    <property type="entry name" value="Acylphosphatase/BLUF domain-like"/>
    <property type="match status" value="1"/>
</dbReference>
<accession>A0A5S9N6Y8</accession>
<dbReference type="RefSeq" id="WP_159267533.1">
    <property type="nucleotide sequence ID" value="NZ_CACSIK010000001.1"/>
</dbReference>
<proteinExistence type="predicted"/>
<protein>
    <submittedName>
        <fullName evidence="3">Blue light- and temperature-regulated antirepressor BluF</fullName>
    </submittedName>
</protein>
<organism evidence="3 4">
    <name type="scientific">Zhongshania aliphaticivorans</name>
    <dbReference type="NCBI Taxonomy" id="1470434"/>
    <lineage>
        <taxon>Bacteria</taxon>
        <taxon>Pseudomonadati</taxon>
        <taxon>Pseudomonadota</taxon>
        <taxon>Gammaproteobacteria</taxon>
        <taxon>Cellvibrionales</taxon>
        <taxon>Spongiibacteraceae</taxon>
        <taxon>Zhongshania</taxon>
    </lineage>
</organism>
<gene>
    <name evidence="3" type="primary">bluF</name>
    <name evidence="3" type="ORF">IHBHHGIJ_00875</name>
    <name evidence="2" type="ORF">KFEGEMFD_00276</name>
</gene>
<sequence>MSLHHLIYCSTRSVSSEDSSVIEVNAPALLIEAREKNKKNNVSGLLYFNDYYFLQCLEGSRHAVNMTYNTIVADDRHSDVVLIDYCEIAKRSFSQWDMAYVSESSLTESLVKLYSGDEKFNPYDMSADSLFQLMQAFKSSLAVIEA</sequence>
<dbReference type="Proteomes" id="UP000435877">
    <property type="component" value="Unassembled WGS sequence"/>
</dbReference>
<keyword evidence="4" id="KW-1185">Reference proteome</keyword>
<dbReference type="Gene3D" id="3.30.70.100">
    <property type="match status" value="1"/>
</dbReference>
<feature type="domain" description="BLUF" evidence="1">
    <location>
        <begin position="3"/>
        <end position="99"/>
    </location>
</feature>
<dbReference type="PROSITE" id="PS50925">
    <property type="entry name" value="BLUF"/>
    <property type="match status" value="1"/>
</dbReference>